<dbReference type="Proteomes" id="UP000094892">
    <property type="component" value="Unassembled WGS sequence"/>
</dbReference>
<dbReference type="RefSeq" id="WP_080476320.1">
    <property type="nucleotide sequence ID" value="NZ_CP185953.1"/>
</dbReference>
<feature type="domain" description="DUF4428" evidence="2">
    <location>
        <begin position="4"/>
        <end position="56"/>
    </location>
</feature>
<dbReference type="PATRIC" id="fig|1590.306.peg.1931"/>
<name>A0A1E3KSU0_LACPN</name>
<reference evidence="3 4" key="1">
    <citation type="submission" date="2016-08" db="EMBL/GenBank/DDBJ databases">
        <title>Genome sequencing of Lactobacillus plantarum JSA22, isolated from fermented soybean paste.</title>
        <authorList>
            <person name="Choi H.S."/>
        </authorList>
    </citation>
    <scope>NUCLEOTIDE SEQUENCE [LARGE SCALE GENOMIC DNA]</scope>
    <source>
        <strain evidence="3 4">JSA22</strain>
    </source>
</reference>
<feature type="domain" description="DUF4428" evidence="2">
    <location>
        <begin position="353"/>
        <end position="405"/>
    </location>
</feature>
<dbReference type="EMBL" id="MCOL01000001">
    <property type="protein sequence ID" value="ODO61934.1"/>
    <property type="molecule type" value="Genomic_DNA"/>
</dbReference>
<evidence type="ECO:0008006" key="5">
    <source>
        <dbReference type="Google" id="ProtNLM"/>
    </source>
</evidence>
<evidence type="ECO:0000313" key="3">
    <source>
        <dbReference type="EMBL" id="ODO61934.1"/>
    </source>
</evidence>
<feature type="domain" description="SHOCT" evidence="1">
    <location>
        <begin position="592"/>
        <end position="619"/>
    </location>
</feature>
<evidence type="ECO:0000313" key="4">
    <source>
        <dbReference type="Proteomes" id="UP000094892"/>
    </source>
</evidence>
<dbReference type="Pfam" id="PF14471">
    <property type="entry name" value="DUF4428"/>
    <property type="match status" value="5"/>
</dbReference>
<evidence type="ECO:0000259" key="1">
    <source>
        <dbReference type="Pfam" id="PF09851"/>
    </source>
</evidence>
<accession>A0A1E3KSU0</accession>
<protein>
    <recommendedName>
        <fullName evidence="5">DUF4428 domain-containing protein</fullName>
    </recommendedName>
</protein>
<dbReference type="InterPro" id="IPR027872">
    <property type="entry name" value="DUF4428"/>
</dbReference>
<evidence type="ECO:0000259" key="2">
    <source>
        <dbReference type="Pfam" id="PF14471"/>
    </source>
</evidence>
<feature type="domain" description="DUF4428" evidence="2">
    <location>
        <begin position="92"/>
        <end position="143"/>
    </location>
</feature>
<proteinExistence type="predicted"/>
<feature type="domain" description="DUF4428" evidence="2">
    <location>
        <begin position="266"/>
        <end position="317"/>
    </location>
</feature>
<organism evidence="3 4">
    <name type="scientific">Lactiplantibacillus plantarum</name>
    <name type="common">Lactobacillus plantarum</name>
    <dbReference type="NCBI Taxonomy" id="1590"/>
    <lineage>
        <taxon>Bacteria</taxon>
        <taxon>Bacillati</taxon>
        <taxon>Bacillota</taxon>
        <taxon>Bacilli</taxon>
        <taxon>Lactobacillales</taxon>
        <taxon>Lactobacillaceae</taxon>
        <taxon>Lactiplantibacillus</taxon>
    </lineage>
</organism>
<comment type="caution">
    <text evidence="3">The sequence shown here is derived from an EMBL/GenBank/DDBJ whole genome shotgun (WGS) entry which is preliminary data.</text>
</comment>
<sequence>MAKKCDICGKKIGLMASRLDIKDGIMCVDCSEQIGLKTGLQSISVAKDLTIDDVKSYQDSHTKIDIAKYLDDIKSKPAEPSQKDSNTKIKHPCAVCNREIGLLGGFKLTDGKICDDCASRVGLKNNFSSQSAVEYLTVQDIKNYQDTNTQIDLKKYLDDMKNKPTVSAHQDSNTKIKHPCAVCGREIGLLGGFKLTDGKICDDCASRVGLKNNFSSQSAVEYLTVQDIKNYQDTNTQIDLKKYLDDMKNKPTVSAHQDSNTKIKHPCAVCGREIGLLGGFKLTDGKICDDCASRVGLKNNFSSQSAVEYLTVQDIKNYQDTNTQIDLKKYLDDMKNKPTVSAHQDSNTKIKHPCAVCGREIGLLGGFKLTDGKICDDCASRVGLKNNFSSQSAVKYLTVQDIKNHQDSHTQIDAKQLLFDNKSEYEKLLITFKKEGNGHIGKVYLSDKRKQFLIKLSFMENLADEPFQLYDYSDLEGYDPIENGTTIEDKHGLSRAIAGGLIAGPTGAVLGAFSGNKSYAAVSKVSVVLYFKGDHRVEAVLLNETTKTDSSAYHITQQELLRFCHDLDTIIANNNSNVNEPATPVSATDSADQLRKLKGLLDDGILTEEEFTAKKKQILGI</sequence>
<dbReference type="AlphaFoldDB" id="A0A1E3KSU0"/>
<gene>
    <name evidence="3" type="ORF">LPJSA22_01913</name>
</gene>
<feature type="domain" description="DUF4428" evidence="2">
    <location>
        <begin position="179"/>
        <end position="230"/>
    </location>
</feature>
<dbReference type="InterPro" id="IPR018649">
    <property type="entry name" value="SHOCT"/>
</dbReference>
<dbReference type="Pfam" id="PF09851">
    <property type="entry name" value="SHOCT"/>
    <property type="match status" value="1"/>
</dbReference>